<proteinExistence type="predicted"/>
<reference evidence="2 5" key="2">
    <citation type="submission" date="2018-01" db="EMBL/GenBank/DDBJ databases">
        <title>Complete genome sequence of Caulobacter flavus RHGG3.</title>
        <authorList>
            <person name="Yang E."/>
        </authorList>
    </citation>
    <scope>NUCLEOTIDE SEQUENCE [LARGE SCALE GENOMIC DNA]</scope>
    <source>
        <strain evidence="2 5">RHGG3</strain>
    </source>
</reference>
<keyword evidence="1" id="KW-0732">Signal</keyword>
<evidence type="ECO:0000313" key="2">
    <source>
        <dbReference type="EMBL" id="AYV47741.1"/>
    </source>
</evidence>
<dbReference type="AlphaFoldDB" id="A0A2N5CTJ7"/>
<dbReference type="Proteomes" id="UP000281192">
    <property type="component" value="Chromosome"/>
</dbReference>
<gene>
    <name evidence="2" type="ORF">C1707_16565</name>
    <name evidence="3" type="ORF">CFHF_12100</name>
</gene>
<dbReference type="EMBL" id="CP026100">
    <property type="protein sequence ID" value="AYV47741.1"/>
    <property type="molecule type" value="Genomic_DNA"/>
</dbReference>
<dbReference type="Proteomes" id="UP000234483">
    <property type="component" value="Unassembled WGS sequence"/>
</dbReference>
<protein>
    <recommendedName>
        <fullName evidence="6">Spore coat protein U domain-containing protein</fullName>
    </recommendedName>
</protein>
<feature type="signal peptide" evidence="1">
    <location>
        <begin position="1"/>
        <end position="28"/>
    </location>
</feature>
<dbReference type="KEGG" id="cfh:C1707_16565"/>
<feature type="chain" id="PRO_5044577904" description="Spore coat protein U domain-containing protein" evidence="1">
    <location>
        <begin position="29"/>
        <end position="331"/>
    </location>
</feature>
<organism evidence="3 4">
    <name type="scientific">Caulobacter flavus</name>
    <dbReference type="NCBI Taxonomy" id="1679497"/>
    <lineage>
        <taxon>Bacteria</taxon>
        <taxon>Pseudomonadati</taxon>
        <taxon>Pseudomonadota</taxon>
        <taxon>Alphaproteobacteria</taxon>
        <taxon>Caulobacterales</taxon>
        <taxon>Caulobacteraceae</taxon>
        <taxon>Caulobacter</taxon>
    </lineage>
</organism>
<name>A0A2N5CTJ7_9CAUL</name>
<evidence type="ECO:0000313" key="3">
    <source>
        <dbReference type="EMBL" id="PLR15383.1"/>
    </source>
</evidence>
<accession>A0A2N5CTJ7</accession>
<evidence type="ECO:0000313" key="5">
    <source>
        <dbReference type="Proteomes" id="UP000281192"/>
    </source>
</evidence>
<sequence>MKRRSHSLLIGLAAGVGGVLLVSGVAQAQCVTFDPVVLSGTFDPFNPTGTTVQTLSITARRPPAVGGKKTQEVNFIYLRRPDTPSSLTIVQTSTGGQILENPPGHVLDPNNVNPNEVELNFGGVGQPDVQTFMVTITVPSGADLPAGTTDLFLDQKYYCKRTGGAADEQGVIPNSLDIRINVLSALQASFVGPALDFGEIGALATASLPSTPNSVKQRTGNVRVASSGPYSVALTSANQFRMTYAGGNLATANQRIPYQLDFLGQTKTTASPTFSTVTCSRAGLSGQYLAVTPTLLEGGAGKVPSPNYQDILTVTVTPLAVPTGTTPVACM</sequence>
<dbReference type="EMBL" id="PJRQ01000023">
    <property type="protein sequence ID" value="PLR15383.1"/>
    <property type="molecule type" value="Genomic_DNA"/>
</dbReference>
<dbReference type="RefSeq" id="WP_101713269.1">
    <property type="nucleotide sequence ID" value="NZ_CP026100.1"/>
</dbReference>
<reference evidence="3 4" key="1">
    <citation type="submission" date="2017-12" db="EMBL/GenBank/DDBJ databases">
        <title>The genome sequence of Caulobacter flavus CGMCC1 15093.</title>
        <authorList>
            <person name="Gao J."/>
            <person name="Mao X."/>
            <person name="Sun J."/>
        </authorList>
    </citation>
    <scope>NUCLEOTIDE SEQUENCE [LARGE SCALE GENOMIC DNA]</scope>
    <source>
        <strain evidence="3 4">CGMCC1 15093</strain>
    </source>
</reference>
<evidence type="ECO:0000256" key="1">
    <source>
        <dbReference type="SAM" id="SignalP"/>
    </source>
</evidence>
<keyword evidence="5" id="KW-1185">Reference proteome</keyword>
<evidence type="ECO:0008006" key="6">
    <source>
        <dbReference type="Google" id="ProtNLM"/>
    </source>
</evidence>
<evidence type="ECO:0000313" key="4">
    <source>
        <dbReference type="Proteomes" id="UP000234483"/>
    </source>
</evidence>
<dbReference type="OrthoDB" id="7182889at2"/>